<feature type="domain" description="B3/B4 tRNA-binding" evidence="1">
    <location>
        <begin position="62"/>
        <end position="211"/>
    </location>
</feature>
<dbReference type="SUPFAM" id="SSF56037">
    <property type="entry name" value="PheT/TilS domain"/>
    <property type="match status" value="1"/>
</dbReference>
<dbReference type="AlphaFoldDB" id="A0A7D3Y0U5"/>
<protein>
    <recommendedName>
        <fullName evidence="1">B3/B4 tRNA-binding domain-containing protein</fullName>
    </recommendedName>
</protein>
<dbReference type="GO" id="GO:0004826">
    <property type="term" value="F:phenylalanine-tRNA ligase activity"/>
    <property type="evidence" value="ECO:0007669"/>
    <property type="project" value="InterPro"/>
</dbReference>
<accession>A0A7D3Y0U5</accession>
<dbReference type="EMBL" id="CP048104">
    <property type="protein sequence ID" value="QKG83883.1"/>
    <property type="molecule type" value="Genomic_DNA"/>
</dbReference>
<sequence>MKISVDPEVKKKLPQLRLGVIRLTGCEIGPSTPELAKRMKIFVEQLQAEYTLEDVSDLTEIRYWRESFKRLGLSPSRYRPSAEALLRRILKEQDLPAVNSAVEMNNYFSLKYLLPFGIYDFSAITGPIRLYIGGNEDHYMGLNGRKNLMEGHLLLRDDTGPFGSPYVDASRTCVTEKTSDILQVVFSVYEQEDDLAELLTAVSHGFSIINGGRTEEIQIL</sequence>
<evidence type="ECO:0000259" key="1">
    <source>
        <dbReference type="SMART" id="SM00873"/>
    </source>
</evidence>
<organism evidence="2 3">
    <name type="scientific">Kroppenstedtia pulmonis</name>
    <dbReference type="NCBI Taxonomy" id="1380685"/>
    <lineage>
        <taxon>Bacteria</taxon>
        <taxon>Bacillati</taxon>
        <taxon>Bacillota</taxon>
        <taxon>Bacilli</taxon>
        <taxon>Bacillales</taxon>
        <taxon>Thermoactinomycetaceae</taxon>
        <taxon>Kroppenstedtia</taxon>
    </lineage>
</organism>
<dbReference type="RefSeq" id="WP_173221049.1">
    <property type="nucleotide sequence ID" value="NZ_CP048104.1"/>
</dbReference>
<dbReference type="KEGG" id="kpul:GXN76_04930"/>
<dbReference type="PANTHER" id="PTHR39209:SF2">
    <property type="entry name" value="CYTOPLASMIC PROTEIN"/>
    <property type="match status" value="1"/>
</dbReference>
<name>A0A7D3Y0U5_9BACL</name>
<dbReference type="Proteomes" id="UP000503088">
    <property type="component" value="Chromosome"/>
</dbReference>
<gene>
    <name evidence="2" type="ORF">GXN76_04930</name>
</gene>
<dbReference type="GO" id="GO:0003723">
    <property type="term" value="F:RNA binding"/>
    <property type="evidence" value="ECO:0007669"/>
    <property type="project" value="InterPro"/>
</dbReference>
<evidence type="ECO:0000313" key="3">
    <source>
        <dbReference type="Proteomes" id="UP000503088"/>
    </source>
</evidence>
<evidence type="ECO:0000313" key="2">
    <source>
        <dbReference type="EMBL" id="QKG83883.1"/>
    </source>
</evidence>
<proteinExistence type="predicted"/>
<dbReference type="Pfam" id="PF03483">
    <property type="entry name" value="B3_4"/>
    <property type="match status" value="1"/>
</dbReference>
<keyword evidence="3" id="KW-1185">Reference proteome</keyword>
<reference evidence="2 3" key="1">
    <citation type="submission" date="2020-01" db="EMBL/GenBank/DDBJ databases">
        <authorList>
            <person name="Gulvik C.A."/>
            <person name="Batra D.G."/>
        </authorList>
    </citation>
    <scope>NUCLEOTIDE SEQUENCE [LARGE SCALE GENOMIC DNA]</scope>
    <source>
        <strain evidence="2 3">W9323</strain>
    </source>
</reference>
<dbReference type="InterPro" id="IPR005146">
    <property type="entry name" value="B3/B4_tRNA-bd"/>
</dbReference>
<dbReference type="PANTHER" id="PTHR39209">
    <property type="match status" value="1"/>
</dbReference>
<dbReference type="SMART" id="SM00873">
    <property type="entry name" value="B3_4"/>
    <property type="match status" value="1"/>
</dbReference>
<dbReference type="Gene3D" id="3.50.40.10">
    <property type="entry name" value="Phenylalanyl-trna Synthetase, Chain B, domain 3"/>
    <property type="match status" value="1"/>
</dbReference>
<dbReference type="InterPro" id="IPR020825">
    <property type="entry name" value="Phe-tRNA_synthase-like_B3/B4"/>
</dbReference>